<accession>A0A3B0QXK4</accession>
<dbReference type="EMBL" id="UOEB01000198">
    <property type="protein sequence ID" value="VAV85022.1"/>
    <property type="molecule type" value="Genomic_DNA"/>
</dbReference>
<dbReference type="Pfam" id="PF00384">
    <property type="entry name" value="Molybdopterin"/>
    <property type="match status" value="1"/>
</dbReference>
<dbReference type="EC" id="1.7.99.4" evidence="11"/>
<dbReference type="InterPro" id="IPR050123">
    <property type="entry name" value="Prok_molybdopt-oxidoreductase"/>
</dbReference>
<comment type="cofactor">
    <cofactor evidence="1">
        <name>Mo-bis(molybdopterin guanine dinucleotide)</name>
        <dbReference type="ChEBI" id="CHEBI:60539"/>
    </cofactor>
</comment>
<comment type="cofactor">
    <cofactor evidence="2">
        <name>[4Fe-4S] cluster</name>
        <dbReference type="ChEBI" id="CHEBI:49883"/>
    </cofactor>
</comment>
<feature type="domain" description="Molybdopterin dinucleotide-binding" evidence="10">
    <location>
        <begin position="341"/>
        <end position="447"/>
    </location>
</feature>
<keyword evidence="7" id="KW-0408">Iron</keyword>
<evidence type="ECO:0000256" key="3">
    <source>
        <dbReference type="ARBA" id="ARBA00022485"/>
    </source>
</evidence>
<keyword evidence="5" id="KW-0479">Metal-binding</keyword>
<dbReference type="GO" id="GO:0051539">
    <property type="term" value="F:4 iron, 4 sulfur cluster binding"/>
    <property type="evidence" value="ECO:0007669"/>
    <property type="project" value="UniProtKB-KW"/>
</dbReference>
<dbReference type="InterPro" id="IPR009010">
    <property type="entry name" value="Asp_de-COase-like_dom_sf"/>
</dbReference>
<dbReference type="GO" id="GO:0043546">
    <property type="term" value="F:molybdopterin cofactor binding"/>
    <property type="evidence" value="ECO:0007669"/>
    <property type="project" value="InterPro"/>
</dbReference>
<sequence length="468" mass="53273">KTKEVKWHEMAPTGKMDLVIDLNFRMDSSALYSDIVLPAASWYEKADLNSTDLHSFIHPLSQAIAPVWESKSDWDIFKEIAKKTSELSEKYLSETQVDIVTTAIAHDSSGEVAQKDIKDWYLGECEAIPGKTMHGISVVKRDYTKIYEKFCALGEGVRNNGLGAHGNHYMCEDEYDEMITSNHFPTIKIGDKKYPSIAEDTEAANAVLHLSSLTNGKLTVRAYENMEKKSGMPLVDLAKGSEDFRLDYKDLQAQPRRYLTSPVWSGLMNDGRAYSAYTYNVERLIPWRTLTGRQHFYLDHEMYIAYGEHLPTYKPSPSPEVYGDLKETLKGKSMAKALNCLTPHGKWHIHSTYMDNHRMLTLSRGMEPCWLSEADAEEMNIKDNDWVEVHNDNGTYCTRAVVSSRIPKGVCIVYHTVERTISIPKSQLRNGKRGGSNNSFTRIHLKPNLLAGGYGQFTFHFNYWVQLQ</sequence>
<keyword evidence="8" id="KW-0411">Iron-sulfur</keyword>
<dbReference type="AlphaFoldDB" id="A0A3B0QXK4"/>
<dbReference type="Gene3D" id="3.40.50.12440">
    <property type="match status" value="1"/>
</dbReference>
<dbReference type="InterPro" id="IPR037943">
    <property type="entry name" value="MopB_CT_Nitrate-R-NarG-like"/>
</dbReference>
<dbReference type="GO" id="GO:0046872">
    <property type="term" value="F:metal ion binding"/>
    <property type="evidence" value="ECO:0007669"/>
    <property type="project" value="UniProtKB-KW"/>
</dbReference>
<evidence type="ECO:0000256" key="7">
    <source>
        <dbReference type="ARBA" id="ARBA00023004"/>
    </source>
</evidence>
<evidence type="ECO:0000256" key="2">
    <source>
        <dbReference type="ARBA" id="ARBA00001966"/>
    </source>
</evidence>
<evidence type="ECO:0000256" key="5">
    <source>
        <dbReference type="ARBA" id="ARBA00022723"/>
    </source>
</evidence>
<protein>
    <submittedName>
        <fullName evidence="11">Respiratory nitrate reductase alpha chain</fullName>
        <ecNumber evidence="11">1.7.99.4</ecNumber>
    </submittedName>
</protein>
<reference evidence="11" key="1">
    <citation type="submission" date="2018-06" db="EMBL/GenBank/DDBJ databases">
        <authorList>
            <person name="Zhirakovskaya E."/>
        </authorList>
    </citation>
    <scope>NUCLEOTIDE SEQUENCE</scope>
</reference>
<feature type="non-terminal residue" evidence="11">
    <location>
        <position position="1"/>
    </location>
</feature>
<evidence type="ECO:0000259" key="10">
    <source>
        <dbReference type="Pfam" id="PF01568"/>
    </source>
</evidence>
<evidence type="ECO:0000256" key="1">
    <source>
        <dbReference type="ARBA" id="ARBA00001942"/>
    </source>
</evidence>
<name>A0A3B0QXK4_9ZZZZ</name>
<dbReference type="InterPro" id="IPR006655">
    <property type="entry name" value="Mopterin_OxRdtase_prok_CS"/>
</dbReference>
<dbReference type="InterPro" id="IPR006656">
    <property type="entry name" value="Mopterin_OxRdtase"/>
</dbReference>
<evidence type="ECO:0000313" key="11">
    <source>
        <dbReference type="EMBL" id="VAV85022.1"/>
    </source>
</evidence>
<keyword evidence="3" id="KW-0004">4Fe-4S</keyword>
<evidence type="ECO:0000256" key="6">
    <source>
        <dbReference type="ARBA" id="ARBA00023002"/>
    </source>
</evidence>
<proteinExistence type="predicted"/>
<dbReference type="Pfam" id="PF01568">
    <property type="entry name" value="Molydop_binding"/>
    <property type="match status" value="1"/>
</dbReference>
<dbReference type="PANTHER" id="PTHR43105:SF2">
    <property type="entry name" value="RESPIRATORY NITRATE REDUCTASE 2 ALPHA CHAIN"/>
    <property type="match status" value="1"/>
</dbReference>
<dbReference type="SUPFAM" id="SSF53706">
    <property type="entry name" value="Formate dehydrogenase/DMSO reductase, domains 1-3"/>
    <property type="match status" value="1"/>
</dbReference>
<evidence type="ECO:0000256" key="8">
    <source>
        <dbReference type="ARBA" id="ARBA00023014"/>
    </source>
</evidence>
<dbReference type="SUPFAM" id="SSF50692">
    <property type="entry name" value="ADC-like"/>
    <property type="match status" value="1"/>
</dbReference>
<dbReference type="GO" id="GO:0016491">
    <property type="term" value="F:oxidoreductase activity"/>
    <property type="evidence" value="ECO:0007669"/>
    <property type="project" value="UniProtKB-KW"/>
</dbReference>
<evidence type="ECO:0000259" key="9">
    <source>
        <dbReference type="Pfam" id="PF00384"/>
    </source>
</evidence>
<organism evidence="11">
    <name type="scientific">hydrothermal vent metagenome</name>
    <dbReference type="NCBI Taxonomy" id="652676"/>
    <lineage>
        <taxon>unclassified sequences</taxon>
        <taxon>metagenomes</taxon>
        <taxon>ecological metagenomes</taxon>
    </lineage>
</organism>
<dbReference type="InterPro" id="IPR006657">
    <property type="entry name" value="MoPterin_dinucl-bd_dom"/>
</dbReference>
<dbReference type="PANTHER" id="PTHR43105">
    <property type="entry name" value="RESPIRATORY NITRATE REDUCTASE"/>
    <property type="match status" value="1"/>
</dbReference>
<evidence type="ECO:0000256" key="4">
    <source>
        <dbReference type="ARBA" id="ARBA00022505"/>
    </source>
</evidence>
<dbReference type="GO" id="GO:0016020">
    <property type="term" value="C:membrane"/>
    <property type="evidence" value="ECO:0007669"/>
    <property type="project" value="TreeGrafter"/>
</dbReference>
<feature type="domain" description="Molybdopterin oxidoreductase" evidence="9">
    <location>
        <begin position="14"/>
        <end position="83"/>
    </location>
</feature>
<keyword evidence="6 11" id="KW-0560">Oxidoreductase</keyword>
<dbReference type="CDD" id="cd02776">
    <property type="entry name" value="MopB_CT_Nitrate-R-NarG-like"/>
    <property type="match status" value="1"/>
</dbReference>
<keyword evidence="4" id="KW-0500">Molybdenum</keyword>
<dbReference type="PROSITE" id="PS00932">
    <property type="entry name" value="MOLYBDOPTERIN_PROK_3"/>
    <property type="match status" value="1"/>
</dbReference>
<gene>
    <name evidence="11" type="ORF">MNBD_BACTEROID02-914</name>
</gene>